<dbReference type="RefSeq" id="WP_218589054.1">
    <property type="nucleotide sequence ID" value="NZ_JADQDE010000061.1"/>
</dbReference>
<evidence type="ECO:0000313" key="3">
    <source>
        <dbReference type="Proteomes" id="UP000694300"/>
    </source>
</evidence>
<dbReference type="Proteomes" id="UP000694300">
    <property type="component" value="Unassembled WGS sequence"/>
</dbReference>
<proteinExistence type="predicted"/>
<organism evidence="2 3">
    <name type="scientific">Pseudonocardia oceani</name>
    <dbReference type="NCBI Taxonomy" id="2792013"/>
    <lineage>
        <taxon>Bacteria</taxon>
        <taxon>Bacillati</taxon>
        <taxon>Actinomycetota</taxon>
        <taxon>Actinomycetes</taxon>
        <taxon>Pseudonocardiales</taxon>
        <taxon>Pseudonocardiaceae</taxon>
        <taxon>Pseudonocardia</taxon>
    </lineage>
</organism>
<name>A0ABS6UCC2_9PSEU</name>
<dbReference type="InterPro" id="IPR021401">
    <property type="entry name" value="DUF3040"/>
</dbReference>
<accession>A0ABS6UCC2</accession>
<evidence type="ECO:0000313" key="2">
    <source>
        <dbReference type="EMBL" id="MBW0129865.1"/>
    </source>
</evidence>
<keyword evidence="3" id="KW-1185">Reference proteome</keyword>
<sequence length="92" mass="10098">MLSDRERQRLRDVERRILADDPDFARSFETSAEELGRSPLDGLGLQIFLVCGALVSGLLLVTGSVSGALGFAAATVAIWWAWRYSVACPRRS</sequence>
<evidence type="ECO:0000256" key="1">
    <source>
        <dbReference type="SAM" id="Phobius"/>
    </source>
</evidence>
<keyword evidence="1" id="KW-0812">Transmembrane</keyword>
<comment type="caution">
    <text evidence="2">The sequence shown here is derived from an EMBL/GenBank/DDBJ whole genome shotgun (WGS) entry which is preliminary data.</text>
</comment>
<keyword evidence="1" id="KW-0472">Membrane</keyword>
<protein>
    <submittedName>
        <fullName evidence="2">DUF3040 domain-containing protein</fullName>
    </submittedName>
</protein>
<feature type="transmembrane region" description="Helical" evidence="1">
    <location>
        <begin position="67"/>
        <end position="86"/>
    </location>
</feature>
<dbReference type="Pfam" id="PF11239">
    <property type="entry name" value="DUF3040"/>
    <property type="match status" value="1"/>
</dbReference>
<dbReference type="EMBL" id="JADQDF010000001">
    <property type="protein sequence ID" value="MBW0129865.1"/>
    <property type="molecule type" value="Genomic_DNA"/>
</dbReference>
<keyword evidence="1" id="KW-1133">Transmembrane helix</keyword>
<reference evidence="2 3" key="1">
    <citation type="submission" date="2020-11" db="EMBL/GenBank/DDBJ databases">
        <title>Pseudonocardia abyssalis sp. nov. and Pseudonocardia oceani sp. nov., description and phylogenomic analysis of two novel actinomycetes isolated from the deep Southern Ocean.</title>
        <authorList>
            <person name="Parra J."/>
        </authorList>
    </citation>
    <scope>NUCLEOTIDE SEQUENCE [LARGE SCALE GENOMIC DNA]</scope>
    <source>
        <strain evidence="3">KRD185</strain>
    </source>
</reference>
<gene>
    <name evidence="2" type="ORF">I4I82_19560</name>
</gene>